<keyword evidence="1" id="KW-0408">Iron</keyword>
<dbReference type="PROSITE" id="PS51471">
    <property type="entry name" value="FE2OG_OXY"/>
    <property type="match status" value="1"/>
</dbReference>
<dbReference type="Pfam" id="PF09859">
    <property type="entry name" value="Oxygenase-NA"/>
    <property type="match status" value="1"/>
</dbReference>
<dbReference type="GO" id="GO:0016491">
    <property type="term" value="F:oxidoreductase activity"/>
    <property type="evidence" value="ECO:0007669"/>
    <property type="project" value="UniProtKB-KW"/>
</dbReference>
<keyword evidence="1" id="KW-0479">Metal-binding</keyword>
<evidence type="ECO:0000256" key="1">
    <source>
        <dbReference type="RuleBase" id="RU003682"/>
    </source>
</evidence>
<dbReference type="GO" id="GO:0046872">
    <property type="term" value="F:metal ion binding"/>
    <property type="evidence" value="ECO:0007669"/>
    <property type="project" value="UniProtKB-KW"/>
</dbReference>
<accession>A0A7D9D1S6</accession>
<reference evidence="3" key="1">
    <citation type="submission" date="2019-07" db="EMBL/GenBank/DDBJ databases">
        <authorList>
            <person name="Weber M."/>
            <person name="Kostadinov I."/>
            <person name="Kostadinov D I."/>
        </authorList>
    </citation>
    <scope>NUCLEOTIDE SEQUENCE</scope>
    <source>
        <strain evidence="3">Gfbio:sag-sample-m06:053724c1-46a9-4a36-b237-ea2bf867836b</strain>
    </source>
</reference>
<proteinExistence type="inferred from homology"/>
<organism evidence="3">
    <name type="scientific">uncultured Woeseiaceae bacterium</name>
    <dbReference type="NCBI Taxonomy" id="1983305"/>
    <lineage>
        <taxon>Bacteria</taxon>
        <taxon>Pseudomonadati</taxon>
        <taxon>Pseudomonadota</taxon>
        <taxon>Gammaproteobacteria</taxon>
        <taxon>Woeseiales</taxon>
        <taxon>Woeseiaceae</taxon>
        <taxon>environmental samples</taxon>
    </lineage>
</organism>
<evidence type="ECO:0000313" key="3">
    <source>
        <dbReference type="EMBL" id="VUX55764.1"/>
    </source>
</evidence>
<keyword evidence="1" id="KW-0560">Oxidoreductase</keyword>
<dbReference type="AlphaFoldDB" id="A0A7D9D1S6"/>
<gene>
    <name evidence="3" type="ORF">JTBM06_V1_100024</name>
</gene>
<feature type="domain" description="Fe2OG dioxygenase" evidence="2">
    <location>
        <begin position="112"/>
        <end position="224"/>
    </location>
</feature>
<dbReference type="Gene3D" id="2.60.120.620">
    <property type="entry name" value="q2cbj1_9rhob like domain"/>
    <property type="match status" value="1"/>
</dbReference>
<protein>
    <recommendedName>
        <fullName evidence="2">Fe2OG dioxygenase domain-containing protein</fullName>
    </recommendedName>
</protein>
<dbReference type="InterPro" id="IPR005123">
    <property type="entry name" value="Oxoglu/Fe-dep_dioxygenase_dom"/>
</dbReference>
<sequence>MDRSQVSEALNYRGYASLGPMLASNDIAALTALYPQKEPFRSHIIMRRHGFGEGEYKYFSNPLPKSVAALRKQLYSFLAPIANEWQQRVGSEMRFPKTHEEMLARCHADGQTRPTPLMLKYGEGDYNCLHQDLYGEHVFPLQVVILLSAVSDFEGGEFVLTEQRPRMQSRAEVVQLRKGHGVVFAVNERPKLGTRGYYRVKMRHGVSQIRSGERFTLGIIFHDAA</sequence>
<evidence type="ECO:0000259" key="2">
    <source>
        <dbReference type="PROSITE" id="PS51471"/>
    </source>
</evidence>
<dbReference type="EMBL" id="LR633967">
    <property type="protein sequence ID" value="VUX55764.1"/>
    <property type="molecule type" value="Genomic_DNA"/>
</dbReference>
<dbReference type="InterPro" id="IPR018655">
    <property type="entry name" value="DUF2086"/>
</dbReference>
<name>A0A7D9D1S6_9GAMM</name>
<comment type="similarity">
    <text evidence="1">Belongs to the iron/ascorbate-dependent oxidoreductase family.</text>
</comment>